<dbReference type="EMBL" id="KY052831">
    <property type="protein sequence ID" value="ASF00364.1"/>
    <property type="molecule type" value="Genomic_DNA"/>
</dbReference>
<protein>
    <submittedName>
        <fullName evidence="1">Uncharacterized protein</fullName>
    </submittedName>
</protein>
<proteinExistence type="predicted"/>
<reference evidence="1" key="1">
    <citation type="submission" date="2016-10" db="EMBL/GenBank/DDBJ databases">
        <authorList>
            <person name="Varghese N."/>
        </authorList>
    </citation>
    <scope>NUCLEOTIDE SEQUENCE</scope>
</reference>
<accession>A0A218MM56</accession>
<reference evidence="1" key="2">
    <citation type="journal article" date="2017" name="Nat. Commun.">
        <title>Single-virus genomics reveals hidden cosmopolitan and abundant viruses.</title>
        <authorList>
            <person name="Martinez-Hernandez F."/>
            <person name="Fornas O."/>
            <person name="Lluesma Gomez M."/>
            <person name="Bolduc B."/>
            <person name="de la Cruz Pena M.J."/>
            <person name="Martinez J.M."/>
            <person name="Anton J."/>
            <person name="Gasol J.M."/>
            <person name="Rosselli R."/>
            <person name="Rodriguez-Valera F."/>
            <person name="Sullivan M.B."/>
            <person name="Acinas S.G."/>
            <person name="Martinez-Garcia M."/>
        </authorList>
    </citation>
    <scope>NUCLEOTIDE SEQUENCE</scope>
</reference>
<evidence type="ECO:0000313" key="1">
    <source>
        <dbReference type="EMBL" id="ASF00364.1"/>
    </source>
</evidence>
<name>A0A218MM56_9VIRU</name>
<organism evidence="1">
    <name type="scientific">uncultured virus</name>
    <dbReference type="NCBI Taxonomy" id="340016"/>
    <lineage>
        <taxon>Viruses</taxon>
        <taxon>environmental samples</taxon>
    </lineage>
</organism>
<sequence>MKAVKKKPKLKISNKKVSVNPPKGYHWMEEQGRYYLMKGDYAPHPGAVKTALFKTANHAKS</sequence>